<dbReference type="Gene3D" id="1.10.30.10">
    <property type="entry name" value="High mobility group box domain"/>
    <property type="match status" value="1"/>
</dbReference>
<feature type="DNA-binding region" description="HMG box" evidence="4">
    <location>
        <begin position="219"/>
        <end position="288"/>
    </location>
</feature>
<evidence type="ECO:0000256" key="2">
    <source>
        <dbReference type="ARBA" id="ARBA00023125"/>
    </source>
</evidence>
<feature type="domain" description="HMG box" evidence="6">
    <location>
        <begin position="219"/>
        <end position="288"/>
    </location>
</feature>
<dbReference type="InterPro" id="IPR009071">
    <property type="entry name" value="HMG_box_dom"/>
</dbReference>
<dbReference type="InterPro" id="IPR036910">
    <property type="entry name" value="HMG_box_dom_sf"/>
</dbReference>
<evidence type="ECO:0000259" key="6">
    <source>
        <dbReference type="PROSITE" id="PS50118"/>
    </source>
</evidence>
<dbReference type="SUPFAM" id="SSF47095">
    <property type="entry name" value="HMG-box"/>
    <property type="match status" value="1"/>
</dbReference>
<evidence type="ECO:0000256" key="3">
    <source>
        <dbReference type="ARBA" id="ARBA00023242"/>
    </source>
</evidence>
<gene>
    <name evidence="7" type="ORF">NE237_003329</name>
</gene>
<dbReference type="CDD" id="cd22005">
    <property type="entry name" value="HMG-box_AtHMGB1-like"/>
    <property type="match status" value="1"/>
</dbReference>
<protein>
    <recommendedName>
        <fullName evidence="6">HMG box domain-containing protein</fullName>
    </recommendedName>
</protein>
<evidence type="ECO:0000256" key="1">
    <source>
        <dbReference type="ARBA" id="ARBA00004123"/>
    </source>
</evidence>
<dbReference type="GO" id="GO:0003677">
    <property type="term" value="F:DNA binding"/>
    <property type="evidence" value="ECO:0007669"/>
    <property type="project" value="UniProtKB-UniRule"/>
</dbReference>
<keyword evidence="3 4" id="KW-0539">Nucleus</keyword>
<name>A0A9Q0QSH8_9MAGN</name>
<accession>A0A9Q0QSH8</accession>
<dbReference type="PANTHER" id="PTHR46261:SF1">
    <property type="entry name" value="HIGH MOBILITY GROUP B PROTEIN 1"/>
    <property type="match status" value="1"/>
</dbReference>
<evidence type="ECO:0000313" key="7">
    <source>
        <dbReference type="EMBL" id="KAJ4970230.1"/>
    </source>
</evidence>
<proteinExistence type="predicted"/>
<dbReference type="PANTHER" id="PTHR46261">
    <property type="entry name" value="HIGH MOBILITY GROUP B PROTEIN 4-RELATED"/>
    <property type="match status" value="1"/>
</dbReference>
<evidence type="ECO:0000256" key="4">
    <source>
        <dbReference type="PROSITE-ProRule" id="PRU00267"/>
    </source>
</evidence>
<keyword evidence="2 4" id="KW-0238">DNA-binding</keyword>
<dbReference type="InterPro" id="IPR031061">
    <property type="entry name" value="HMGB_plant"/>
</dbReference>
<reference evidence="7" key="1">
    <citation type="journal article" date="2023" name="Plant J.">
        <title>The genome of the king protea, Protea cynaroides.</title>
        <authorList>
            <person name="Chang J."/>
            <person name="Duong T.A."/>
            <person name="Schoeman C."/>
            <person name="Ma X."/>
            <person name="Roodt D."/>
            <person name="Barker N."/>
            <person name="Li Z."/>
            <person name="Van de Peer Y."/>
            <person name="Mizrachi E."/>
        </authorList>
    </citation>
    <scope>NUCLEOTIDE SEQUENCE</scope>
    <source>
        <tissue evidence="7">Young leaves</tissue>
    </source>
</reference>
<dbReference type="Pfam" id="PF00505">
    <property type="entry name" value="HMG_box"/>
    <property type="match status" value="1"/>
</dbReference>
<comment type="caution">
    <text evidence="7">The sequence shown here is derived from an EMBL/GenBank/DDBJ whole genome shotgun (WGS) entry which is preliminary data.</text>
</comment>
<dbReference type="PROSITE" id="PS50118">
    <property type="entry name" value="HMG_BOX_2"/>
    <property type="match status" value="1"/>
</dbReference>
<dbReference type="SMART" id="SM00398">
    <property type="entry name" value="HMG"/>
    <property type="match status" value="1"/>
</dbReference>
<dbReference type="GO" id="GO:0005634">
    <property type="term" value="C:nucleus"/>
    <property type="evidence" value="ECO:0007669"/>
    <property type="project" value="UniProtKB-SubCell"/>
</dbReference>
<comment type="subcellular location">
    <subcellularLocation>
        <location evidence="1">Nucleus</location>
    </subcellularLocation>
</comment>
<keyword evidence="8" id="KW-1185">Reference proteome</keyword>
<dbReference type="Proteomes" id="UP001141806">
    <property type="component" value="Unassembled WGS sequence"/>
</dbReference>
<evidence type="ECO:0000256" key="5">
    <source>
        <dbReference type="SAM" id="MobiDB-lite"/>
    </source>
</evidence>
<evidence type="ECO:0000313" key="8">
    <source>
        <dbReference type="Proteomes" id="UP001141806"/>
    </source>
</evidence>
<dbReference type="OrthoDB" id="1919336at2759"/>
<dbReference type="EMBL" id="JAMYWD010000005">
    <property type="protein sequence ID" value="KAJ4970230.1"/>
    <property type="molecule type" value="Genomic_DNA"/>
</dbReference>
<dbReference type="AlphaFoldDB" id="A0A9Q0QSH8"/>
<organism evidence="7 8">
    <name type="scientific">Protea cynaroides</name>
    <dbReference type="NCBI Taxonomy" id="273540"/>
    <lineage>
        <taxon>Eukaryota</taxon>
        <taxon>Viridiplantae</taxon>
        <taxon>Streptophyta</taxon>
        <taxon>Embryophyta</taxon>
        <taxon>Tracheophyta</taxon>
        <taxon>Spermatophyta</taxon>
        <taxon>Magnoliopsida</taxon>
        <taxon>Proteales</taxon>
        <taxon>Proteaceae</taxon>
        <taxon>Protea</taxon>
    </lineage>
</organism>
<feature type="region of interest" description="Disordered" evidence="5">
    <location>
        <begin position="200"/>
        <end position="220"/>
    </location>
</feature>
<sequence>MEPRSQLVLAMWLFAAHDKSVLQVRALTPKWSLDNSMMPDNSQKLLQITSLSCPTVFNLSSHHNMTWTAAMRNLERNCRSSSYSGCTRLTGSTRVYQLDQSPPKGSDPNWVSLSLVSLSCSVFFWVIACFTGPIVLVFRSGRFAIQSLFSWGSFRTMKSAKGKGAVKKDTKAVKKDTKEALKAVDDRKVGKRKAAAKVEKGSKGRVIEEKAATEDPDKPKRPPSAFFVFMEEFRKSYKLEHPNVKSVSAVGKAGGEKWNSLSVAEKAPYEAKGAKRDAEYEKHMSAYIKEQVRKLQWLSL</sequence>